<dbReference type="GeneID" id="30906743"/>
<protein>
    <submittedName>
        <fullName evidence="1">Uncharacterized protein</fullName>
    </submittedName>
</protein>
<dbReference type="KEGG" id="pcot:PCOAH_00000240"/>
<sequence length="670" mass="78913">MGYFSNSVFRSNLLTRRKATTAVGWPAIKRWTCAKRWFSSKRIPLVCISKISEIKQMVRYVESTYAHNSEQTERDIFENNFRKSQVTNFVHIDHNFEKVYNLWNDFHFGGKVNVRDNVNTNGENTPQKGKKECEEGNNVFKFCSDEQGNRSVMRRNLVGIYIPTNRSIHSVDINYYYIFKSLKDSFKGKLFFEIYFILPNCIFHLSFVESFKALIYYERVIAHTRRENKKRELSLQKKMKNNLLQKVYRRRKADLKKGLREELEKILSQKKYTKVIYEDAIELCSFFANFLKINSFNFIDLHHLYQDVIALYEINLSKRSIFSVIPILFPGIFDSSLVCEYGRVQSCEGMHYTNGVHCSNELLRKDGIATPSKAKYGSALKYESTDDSNQLVNFEKHLIHILYIFPCAHKLLIKYKDLEGHNICYKMNEFVDKYNSLNNFGAMLVIKKNAKLFSNEGIRKRNKMIPSEITSCSYQLNSGKLLNSVCNNLSENEEAIYNHPLIVGKNIYAYIYEVNRCSKSIFFRFNLNAKDVLFRNILSNEVKWTCLERKTNGSKLNRLWRNINEGLFLGKSKVQISRNQKLYNYKNNILTGVLHDKENNFHYFDDKRVGDVVLCTICDISACGKFIYLQRFDKENLIFHFRKEKYVNLEKNFDYDDVSNLDEKVLRELL</sequence>
<dbReference type="EMBL" id="CP016239">
    <property type="protein sequence ID" value="ANQ05789.1"/>
    <property type="molecule type" value="Genomic_DNA"/>
</dbReference>
<dbReference type="RefSeq" id="XP_019912484.1">
    <property type="nucleotide sequence ID" value="XM_020056845.1"/>
</dbReference>
<evidence type="ECO:0000313" key="2">
    <source>
        <dbReference type="Proteomes" id="UP000092716"/>
    </source>
</evidence>
<dbReference type="AlphaFoldDB" id="A0A1B1DT24"/>
<organism evidence="1 2">
    <name type="scientific">Plasmodium coatneyi</name>
    <dbReference type="NCBI Taxonomy" id="208452"/>
    <lineage>
        <taxon>Eukaryota</taxon>
        <taxon>Sar</taxon>
        <taxon>Alveolata</taxon>
        <taxon>Apicomplexa</taxon>
        <taxon>Aconoidasida</taxon>
        <taxon>Haemosporida</taxon>
        <taxon>Plasmodiidae</taxon>
        <taxon>Plasmodium</taxon>
    </lineage>
</organism>
<evidence type="ECO:0000313" key="1">
    <source>
        <dbReference type="EMBL" id="ANQ05789.1"/>
    </source>
</evidence>
<gene>
    <name evidence="1" type="ORF">PCOAH_00000240</name>
</gene>
<accession>A0A1B1DT24</accession>
<dbReference type="VEuPathDB" id="PlasmoDB:PCOAH_00000240"/>
<keyword evidence="2" id="KW-1185">Reference proteome</keyword>
<dbReference type="Proteomes" id="UP000092716">
    <property type="component" value="Chromosome 1"/>
</dbReference>
<proteinExistence type="predicted"/>
<reference evidence="2" key="1">
    <citation type="submission" date="2016-06" db="EMBL/GenBank/DDBJ databases">
        <title>First high quality genome sequence of Plasmodium coatneyi using continuous long reads from single molecule, real-time sequencing.</title>
        <authorList>
            <person name="Chien J.-T."/>
            <person name="Pakala S.B."/>
            <person name="Geraldo J.A."/>
            <person name="Lapp S.A."/>
            <person name="Barnwell J.W."/>
            <person name="Kissinger J.C."/>
            <person name="Galinski M.R."/>
            <person name="Humphrey J.C."/>
        </authorList>
    </citation>
    <scope>NUCLEOTIDE SEQUENCE [LARGE SCALE GENOMIC DNA]</scope>
    <source>
        <strain evidence="2">Hackeri</strain>
    </source>
</reference>
<name>A0A1B1DT24_9APIC</name>
<dbReference type="OrthoDB" id="381830at2759"/>